<keyword evidence="4 11" id="KW-0732">Signal</keyword>
<comment type="caution">
    <text evidence="13">The sequence shown here is derived from an EMBL/GenBank/DDBJ whole genome shotgun (WGS) entry which is preliminary data.</text>
</comment>
<organism evidence="13 14">
    <name type="scientific">Pomacea canaliculata</name>
    <name type="common">Golden apple snail</name>
    <dbReference type="NCBI Taxonomy" id="400727"/>
    <lineage>
        <taxon>Eukaryota</taxon>
        <taxon>Metazoa</taxon>
        <taxon>Spiralia</taxon>
        <taxon>Lophotrochozoa</taxon>
        <taxon>Mollusca</taxon>
        <taxon>Gastropoda</taxon>
        <taxon>Caenogastropoda</taxon>
        <taxon>Architaenioglossa</taxon>
        <taxon>Ampullarioidea</taxon>
        <taxon>Ampullariidae</taxon>
        <taxon>Pomacea</taxon>
    </lineage>
</organism>
<dbReference type="GO" id="GO:0005509">
    <property type="term" value="F:calcium ion binding"/>
    <property type="evidence" value="ECO:0007669"/>
    <property type="project" value="InterPro"/>
</dbReference>
<dbReference type="PROSITE" id="PS50026">
    <property type="entry name" value="EGF_3"/>
    <property type="match status" value="1"/>
</dbReference>
<dbReference type="Proteomes" id="UP000245119">
    <property type="component" value="Linkage Group LG5"/>
</dbReference>
<keyword evidence="2 9" id="KW-0245">EGF-like domain</keyword>
<dbReference type="SMART" id="SM00181">
    <property type="entry name" value="EGF"/>
    <property type="match status" value="1"/>
</dbReference>
<evidence type="ECO:0000256" key="1">
    <source>
        <dbReference type="ARBA" id="ARBA00004479"/>
    </source>
</evidence>
<dbReference type="OrthoDB" id="5985519at2759"/>
<evidence type="ECO:0000256" key="6">
    <source>
        <dbReference type="ARBA" id="ARBA00022989"/>
    </source>
</evidence>
<dbReference type="InterPro" id="IPR049883">
    <property type="entry name" value="NOTCH1_EGF-like"/>
</dbReference>
<dbReference type="InterPro" id="IPR051505">
    <property type="entry name" value="C-type_lectin_domain"/>
</dbReference>
<dbReference type="InterPro" id="IPR000152">
    <property type="entry name" value="EGF-type_Asp/Asn_hydroxyl_site"/>
</dbReference>
<evidence type="ECO:0000256" key="11">
    <source>
        <dbReference type="SAM" id="SignalP"/>
    </source>
</evidence>
<dbReference type="PROSITE" id="PS01186">
    <property type="entry name" value="EGF_2"/>
    <property type="match status" value="1"/>
</dbReference>
<evidence type="ECO:0000256" key="3">
    <source>
        <dbReference type="ARBA" id="ARBA00022692"/>
    </source>
</evidence>
<reference evidence="13 14" key="1">
    <citation type="submission" date="2018-04" db="EMBL/GenBank/DDBJ databases">
        <title>The genome of golden apple snail Pomacea canaliculata provides insight into stress tolerance and invasive adaptation.</title>
        <authorList>
            <person name="Liu C."/>
            <person name="Liu B."/>
            <person name="Ren Y."/>
            <person name="Zhang Y."/>
            <person name="Wang H."/>
            <person name="Li S."/>
            <person name="Jiang F."/>
            <person name="Yin L."/>
            <person name="Zhang G."/>
            <person name="Qian W."/>
            <person name="Fan W."/>
        </authorList>
    </citation>
    <scope>NUCLEOTIDE SEQUENCE [LARGE SCALE GENOMIC DNA]</scope>
    <source>
        <strain evidence="13">SZHN2017</strain>
        <tissue evidence="13">Muscle</tissue>
    </source>
</reference>
<evidence type="ECO:0000313" key="14">
    <source>
        <dbReference type="Proteomes" id="UP000245119"/>
    </source>
</evidence>
<dbReference type="InterPro" id="IPR001881">
    <property type="entry name" value="EGF-like_Ca-bd_dom"/>
</dbReference>
<sequence length="470" mass="53502">MRATALIVCFDLVFWSNNLILSQVLPSSDSSSPRAQSSEDEHVRNESLATNNETCPPPCARKLLRSSTKPSQGQTTGYFRNSGAYNRRQPRNPFWIFENLRKMMDLTKISVQMELRDIARFLVGHKYFGFDPRTGTEITWKYSRKGFYAQFPKPPLKDLHEKVVSECSKGFVHCVRELAPFARRSYALKNFSALNLFQTNVYYPFSSALELFRFRTTASYFLCWHTMQQNEALWHIAGGANCLHDLSKVLEPFGQDHLVQDIRTDSETLQCALLVFCPDPCYGTLTRGSVISADFMSRDPGNPCRGLQDKTCKLDFGKNLNFNDLQRNRFNISCQCAKEREGFQWNSQYHLCVDTDECFENQDLCGEDQMCQNEVGSYTCLCKRGYILNNVTGKCEEHYRLPRPKSRLAHQLQRAGVPEPQSFFEKQLALLLGISAASHEGVTKVTMLLCLATAALAAASPAHTVFCDYF</sequence>
<dbReference type="Gene3D" id="2.10.25.10">
    <property type="entry name" value="Laminin"/>
    <property type="match status" value="1"/>
</dbReference>
<feature type="chain" id="PRO_5015657421" description="EGF-like domain-containing protein" evidence="11">
    <location>
        <begin position="23"/>
        <end position="470"/>
    </location>
</feature>
<keyword evidence="7" id="KW-0472">Membrane</keyword>
<name>A0A2T7P9C9_POMCA</name>
<evidence type="ECO:0000313" key="13">
    <source>
        <dbReference type="EMBL" id="PVD30019.1"/>
    </source>
</evidence>
<protein>
    <recommendedName>
        <fullName evidence="12">EGF-like domain-containing protein</fullName>
    </recommendedName>
</protein>
<evidence type="ECO:0000256" key="7">
    <source>
        <dbReference type="ARBA" id="ARBA00023136"/>
    </source>
</evidence>
<comment type="caution">
    <text evidence="9">Lacks conserved residue(s) required for the propagation of feature annotation.</text>
</comment>
<dbReference type="Pfam" id="PF07645">
    <property type="entry name" value="EGF_CA"/>
    <property type="match status" value="1"/>
</dbReference>
<gene>
    <name evidence="13" type="ORF">C0Q70_09280</name>
</gene>
<dbReference type="InterPro" id="IPR000742">
    <property type="entry name" value="EGF"/>
</dbReference>
<dbReference type="GO" id="GO:0016020">
    <property type="term" value="C:membrane"/>
    <property type="evidence" value="ECO:0007669"/>
    <property type="project" value="UniProtKB-SubCell"/>
</dbReference>
<dbReference type="STRING" id="400727.A0A2T7P9C9"/>
<dbReference type="SMART" id="SM00179">
    <property type="entry name" value="EGF_CA"/>
    <property type="match status" value="1"/>
</dbReference>
<evidence type="ECO:0000256" key="8">
    <source>
        <dbReference type="ARBA" id="ARBA00023157"/>
    </source>
</evidence>
<dbReference type="CDD" id="cd00054">
    <property type="entry name" value="EGF_CA"/>
    <property type="match status" value="1"/>
</dbReference>
<dbReference type="InterPro" id="IPR018097">
    <property type="entry name" value="EGF_Ca-bd_CS"/>
</dbReference>
<evidence type="ECO:0000256" key="10">
    <source>
        <dbReference type="SAM" id="MobiDB-lite"/>
    </source>
</evidence>
<comment type="subcellular location">
    <subcellularLocation>
        <location evidence="1">Membrane</location>
        <topology evidence="1">Single-pass type I membrane protein</topology>
    </subcellularLocation>
</comment>
<dbReference type="AlphaFoldDB" id="A0A2T7P9C9"/>
<dbReference type="GO" id="GO:0030246">
    <property type="term" value="F:carbohydrate binding"/>
    <property type="evidence" value="ECO:0007669"/>
    <property type="project" value="UniProtKB-KW"/>
</dbReference>
<keyword evidence="3" id="KW-0812">Transmembrane</keyword>
<feature type="compositionally biased region" description="Polar residues" evidence="10">
    <location>
        <begin position="65"/>
        <end position="79"/>
    </location>
</feature>
<evidence type="ECO:0000256" key="4">
    <source>
        <dbReference type="ARBA" id="ARBA00022729"/>
    </source>
</evidence>
<keyword evidence="6" id="KW-1133">Transmembrane helix</keyword>
<dbReference type="PANTHER" id="PTHR14789">
    <property type="entry name" value="CHONDROLECTIN VARIANT CHODLFDELTAE"/>
    <property type="match status" value="1"/>
</dbReference>
<proteinExistence type="predicted"/>
<evidence type="ECO:0000256" key="9">
    <source>
        <dbReference type="PROSITE-ProRule" id="PRU00076"/>
    </source>
</evidence>
<feature type="compositionally biased region" description="Low complexity" evidence="10">
    <location>
        <begin position="25"/>
        <end position="36"/>
    </location>
</feature>
<feature type="region of interest" description="Disordered" evidence="10">
    <location>
        <begin position="25"/>
        <end position="85"/>
    </location>
</feature>
<dbReference type="PROSITE" id="PS01187">
    <property type="entry name" value="EGF_CA"/>
    <property type="match status" value="1"/>
</dbReference>
<accession>A0A2T7P9C9</accession>
<feature type="signal peptide" evidence="11">
    <location>
        <begin position="1"/>
        <end position="22"/>
    </location>
</feature>
<dbReference type="EMBL" id="PZQS01000005">
    <property type="protein sequence ID" value="PVD30019.1"/>
    <property type="molecule type" value="Genomic_DNA"/>
</dbReference>
<keyword evidence="5" id="KW-0430">Lectin</keyword>
<keyword evidence="8" id="KW-1015">Disulfide bond</keyword>
<evidence type="ECO:0000256" key="5">
    <source>
        <dbReference type="ARBA" id="ARBA00022734"/>
    </source>
</evidence>
<feature type="domain" description="EGF-like" evidence="12">
    <location>
        <begin position="354"/>
        <end position="396"/>
    </location>
</feature>
<dbReference type="PROSITE" id="PS00010">
    <property type="entry name" value="ASX_HYDROXYL"/>
    <property type="match status" value="1"/>
</dbReference>
<evidence type="ECO:0000256" key="2">
    <source>
        <dbReference type="ARBA" id="ARBA00022536"/>
    </source>
</evidence>
<evidence type="ECO:0000259" key="12">
    <source>
        <dbReference type="PROSITE" id="PS50026"/>
    </source>
</evidence>
<keyword evidence="14" id="KW-1185">Reference proteome</keyword>
<dbReference type="SUPFAM" id="SSF57196">
    <property type="entry name" value="EGF/Laminin"/>
    <property type="match status" value="1"/>
</dbReference>